<gene>
    <name evidence="1" type="ORF">EA658_16740</name>
</gene>
<keyword evidence="2" id="KW-1185">Reference proteome</keyword>
<accession>A0ABY1WCJ4</accession>
<reference evidence="1 2" key="1">
    <citation type="submission" date="2019-02" db="EMBL/GenBank/DDBJ databases">
        <title>WGS of Pseudoxanthomonas species novum from clinical isolates.</title>
        <authorList>
            <person name="Bernier A.-M."/>
            <person name="Bernard K."/>
            <person name="Vachon A."/>
        </authorList>
    </citation>
    <scope>NUCLEOTIDE SEQUENCE [LARGE SCALE GENOMIC DNA]</scope>
    <source>
        <strain evidence="2">NML 170316</strain>
    </source>
</reference>
<proteinExistence type="predicted"/>
<dbReference type="Proteomes" id="UP000293089">
    <property type="component" value="Unassembled WGS sequence"/>
</dbReference>
<comment type="caution">
    <text evidence="1">The sequence shown here is derived from an EMBL/GenBank/DDBJ whole genome shotgun (WGS) entry which is preliminary data.</text>
</comment>
<evidence type="ECO:0000313" key="1">
    <source>
        <dbReference type="EMBL" id="TAA18731.1"/>
    </source>
</evidence>
<dbReference type="EMBL" id="SHME01000004">
    <property type="protein sequence ID" value="TAA18731.1"/>
    <property type="molecule type" value="Genomic_DNA"/>
</dbReference>
<organism evidence="1 2">
    <name type="scientific">Pseudoxanthomonas winnipegensis</name>
    <dbReference type="NCBI Taxonomy" id="2480810"/>
    <lineage>
        <taxon>Bacteria</taxon>
        <taxon>Pseudomonadati</taxon>
        <taxon>Pseudomonadota</taxon>
        <taxon>Gammaproteobacteria</taxon>
        <taxon>Lysobacterales</taxon>
        <taxon>Lysobacteraceae</taxon>
        <taxon>Pseudoxanthomonas</taxon>
    </lineage>
</organism>
<name>A0ABY1WCJ4_9GAMM</name>
<evidence type="ECO:0008006" key="3">
    <source>
        <dbReference type="Google" id="ProtNLM"/>
    </source>
</evidence>
<protein>
    <recommendedName>
        <fullName evidence="3">Alanine racemase C-terminal domain-containing protein</fullName>
    </recommendedName>
</protein>
<sequence>MGMMETPAAGGQLVLTPHPVTLEGQRHIPMDLQPGERLCSFLHRHVIDIDQGDWVVSIGGQVVPRAMWAHVTPK</sequence>
<feature type="non-terminal residue" evidence="1">
    <location>
        <position position="74"/>
    </location>
</feature>
<evidence type="ECO:0000313" key="2">
    <source>
        <dbReference type="Proteomes" id="UP000293089"/>
    </source>
</evidence>